<dbReference type="FunCoup" id="A0A1S3HHB3">
    <property type="interactions" value="56"/>
</dbReference>
<evidence type="ECO:0000256" key="4">
    <source>
        <dbReference type="ARBA" id="ARBA00022692"/>
    </source>
</evidence>
<evidence type="ECO:0000256" key="2">
    <source>
        <dbReference type="ARBA" id="ARBA00022448"/>
    </source>
</evidence>
<comment type="similarity">
    <text evidence="11">Belongs to the amiloride-sensitive sodium channel (TC 1.A.6) family.</text>
</comment>
<evidence type="ECO:0000313" key="13">
    <source>
        <dbReference type="Proteomes" id="UP000085678"/>
    </source>
</evidence>
<dbReference type="AlphaFoldDB" id="A0A1S3HHB3"/>
<keyword evidence="10 11" id="KW-0407">Ion channel</keyword>
<dbReference type="PANTHER" id="PTHR11690">
    <property type="entry name" value="AMILORIDE-SENSITIVE SODIUM CHANNEL-RELATED"/>
    <property type="match status" value="1"/>
</dbReference>
<keyword evidence="4 11" id="KW-0812">Transmembrane</keyword>
<dbReference type="Pfam" id="PF00858">
    <property type="entry name" value="ASC"/>
    <property type="match status" value="1"/>
</dbReference>
<name>A0A1S3HHB3_LINAN</name>
<keyword evidence="3 11" id="KW-0894">Sodium channel</keyword>
<dbReference type="RefSeq" id="XP_013384881.1">
    <property type="nucleotide sequence ID" value="XM_013529427.1"/>
</dbReference>
<comment type="subcellular location">
    <subcellularLocation>
        <location evidence="1">Membrane</location>
        <topology evidence="1">Multi-pass membrane protein</topology>
    </subcellularLocation>
</comment>
<evidence type="ECO:0000256" key="1">
    <source>
        <dbReference type="ARBA" id="ARBA00004141"/>
    </source>
</evidence>
<evidence type="ECO:0000256" key="10">
    <source>
        <dbReference type="ARBA" id="ARBA00023303"/>
    </source>
</evidence>
<dbReference type="OrthoDB" id="6502088at2759"/>
<keyword evidence="8 12" id="KW-0472">Membrane</keyword>
<accession>A0A1S3HHB3</accession>
<dbReference type="PRINTS" id="PR01078">
    <property type="entry name" value="AMINACHANNEL"/>
</dbReference>
<keyword evidence="5 12" id="KW-1133">Transmembrane helix</keyword>
<evidence type="ECO:0000256" key="9">
    <source>
        <dbReference type="ARBA" id="ARBA00023201"/>
    </source>
</evidence>
<evidence type="ECO:0000256" key="8">
    <source>
        <dbReference type="ARBA" id="ARBA00023136"/>
    </source>
</evidence>
<dbReference type="KEGG" id="lak:106154888"/>
<dbReference type="Gene3D" id="1.10.287.770">
    <property type="entry name" value="YojJ-like"/>
    <property type="match status" value="1"/>
</dbReference>
<evidence type="ECO:0000256" key="5">
    <source>
        <dbReference type="ARBA" id="ARBA00022989"/>
    </source>
</evidence>
<evidence type="ECO:0000256" key="3">
    <source>
        <dbReference type="ARBA" id="ARBA00022461"/>
    </source>
</evidence>
<evidence type="ECO:0000256" key="11">
    <source>
        <dbReference type="RuleBase" id="RU000679"/>
    </source>
</evidence>
<reference evidence="14" key="1">
    <citation type="submission" date="2025-08" db="UniProtKB">
        <authorList>
            <consortium name="RefSeq"/>
        </authorList>
    </citation>
    <scope>IDENTIFICATION</scope>
    <source>
        <tissue evidence="14">Gonads</tissue>
    </source>
</reference>
<evidence type="ECO:0000256" key="7">
    <source>
        <dbReference type="ARBA" id="ARBA00023065"/>
    </source>
</evidence>
<dbReference type="GO" id="GO:0015280">
    <property type="term" value="F:ligand-gated sodium channel activity"/>
    <property type="evidence" value="ECO:0007669"/>
    <property type="project" value="TreeGrafter"/>
</dbReference>
<keyword evidence="2 11" id="KW-0813">Transport</keyword>
<dbReference type="GeneID" id="106154888"/>
<feature type="transmembrane region" description="Helical" evidence="12">
    <location>
        <begin position="65"/>
        <end position="83"/>
    </location>
</feature>
<dbReference type="GO" id="GO:0005886">
    <property type="term" value="C:plasma membrane"/>
    <property type="evidence" value="ECO:0007669"/>
    <property type="project" value="TreeGrafter"/>
</dbReference>
<dbReference type="Proteomes" id="UP000085678">
    <property type="component" value="Unplaced"/>
</dbReference>
<keyword evidence="13" id="KW-1185">Reference proteome</keyword>
<evidence type="ECO:0000256" key="6">
    <source>
        <dbReference type="ARBA" id="ARBA00023053"/>
    </source>
</evidence>
<gene>
    <name evidence="14" type="primary">LOC106154888</name>
</gene>
<proteinExistence type="inferred from homology"/>
<keyword evidence="7 11" id="KW-0406">Ion transport</keyword>
<dbReference type="InParanoid" id="A0A1S3HHB3"/>
<dbReference type="OMA" id="EYINCAC"/>
<organism evidence="13 14">
    <name type="scientific">Lingula anatina</name>
    <name type="common">Brachiopod</name>
    <name type="synonym">Lingula unguis</name>
    <dbReference type="NCBI Taxonomy" id="7574"/>
    <lineage>
        <taxon>Eukaryota</taxon>
        <taxon>Metazoa</taxon>
        <taxon>Spiralia</taxon>
        <taxon>Lophotrochozoa</taxon>
        <taxon>Brachiopoda</taxon>
        <taxon>Linguliformea</taxon>
        <taxon>Lingulata</taxon>
        <taxon>Lingulida</taxon>
        <taxon>Linguloidea</taxon>
        <taxon>Lingulidae</taxon>
        <taxon>Lingula</taxon>
    </lineage>
</organism>
<dbReference type="Gene3D" id="2.60.470.10">
    <property type="entry name" value="Acid-sensing ion channels like domains"/>
    <property type="match status" value="1"/>
</dbReference>
<sequence length="456" mass="51247">MDAKKSKTTKSTMTKVHDISTAQANVDSEKEGPDAKSHCLTFVNEVSILGVKYVTNQNLALLRRIIWLCFVLAGFGFLIYHLHNRISYFYRYPSSVNIELNYPDSIPFPSVTICNNNRFRKSSLNASGELDVGYLYTTPNTQTTRNLTGYNWTEFYRTHGHQAEQMLGAPGACRWNGRYCSPSQFTEVITDLGLCFTFNHGDTGLQTKIIGSTFGLTLILNTEQYDYLDTTFNAGFTILPHHPDNTPYVDNLGFQIAPGEFVSVGLSQTKIQNLPPPYGKCTDKHLAYYSPYTTTHCLTECRLNFTIRRCGCRETHMVPVDDVPECSPLQYWGCIVGAISELADEYINCACSVPCLSYDYGYTISHSKMSNAFSQVLSATYPTYTKEYFLENYLMLSLYYTELNYQLIEQQVGYEGLALFADIGGALGLVLGSTLMTGAEIMDFVIAMGMDILYQK</sequence>
<protein>
    <submittedName>
        <fullName evidence="14">Acid-sensing ion channel 1-like</fullName>
    </submittedName>
</protein>
<dbReference type="InterPro" id="IPR001873">
    <property type="entry name" value="ENaC"/>
</dbReference>
<evidence type="ECO:0000256" key="12">
    <source>
        <dbReference type="SAM" id="Phobius"/>
    </source>
</evidence>
<keyword evidence="6" id="KW-0915">Sodium</keyword>
<evidence type="ECO:0000313" key="14">
    <source>
        <dbReference type="RefSeq" id="XP_013384881.1"/>
    </source>
</evidence>
<keyword evidence="9 11" id="KW-0739">Sodium transport</keyword>